<evidence type="ECO:0000256" key="6">
    <source>
        <dbReference type="ARBA" id="ARBA00022475"/>
    </source>
</evidence>
<dbReference type="Gene3D" id="1.10.510.10">
    <property type="entry name" value="Transferase(Phosphotransferase) domain 1"/>
    <property type="match status" value="1"/>
</dbReference>
<keyword evidence="18 23" id="KW-0472">Membrane</keyword>
<dbReference type="PANTHER" id="PTHR48005:SF57">
    <property type="entry name" value="RECEPTOR KINASE-LIKE PROTEIN XA21"/>
    <property type="match status" value="1"/>
</dbReference>
<comment type="similarity">
    <text evidence="4">Belongs to the RLP family.</text>
</comment>
<dbReference type="Proteomes" id="UP000030687">
    <property type="component" value="Unassembled WGS sequence"/>
</dbReference>
<evidence type="ECO:0000256" key="23">
    <source>
        <dbReference type="SAM" id="Phobius"/>
    </source>
</evidence>
<evidence type="ECO:0000256" key="2">
    <source>
        <dbReference type="ARBA" id="ARBA00004479"/>
    </source>
</evidence>
<dbReference type="SMART" id="SM00365">
    <property type="entry name" value="LRR_SD22"/>
    <property type="match status" value="12"/>
</dbReference>
<evidence type="ECO:0000256" key="4">
    <source>
        <dbReference type="ARBA" id="ARBA00009592"/>
    </source>
</evidence>
<proteinExistence type="inferred from homology"/>
<protein>
    <recommendedName>
        <fullName evidence="5">non-specific serine/threonine protein kinase</fullName>
        <ecNumber evidence="5">2.7.11.1</ecNumber>
    </recommendedName>
</protein>
<dbReference type="OMA" id="PRTICDR"/>
<dbReference type="AlphaFoldDB" id="V4T8J7"/>
<comment type="catalytic activity">
    <reaction evidence="21">
        <text>L-threonyl-[protein] + ATP = O-phospho-L-threonyl-[protein] + ADP + H(+)</text>
        <dbReference type="Rhea" id="RHEA:46608"/>
        <dbReference type="Rhea" id="RHEA-COMP:11060"/>
        <dbReference type="Rhea" id="RHEA-COMP:11605"/>
        <dbReference type="ChEBI" id="CHEBI:15378"/>
        <dbReference type="ChEBI" id="CHEBI:30013"/>
        <dbReference type="ChEBI" id="CHEBI:30616"/>
        <dbReference type="ChEBI" id="CHEBI:61977"/>
        <dbReference type="ChEBI" id="CHEBI:456216"/>
        <dbReference type="EC" id="2.7.11.1"/>
    </reaction>
</comment>
<keyword evidence="8" id="KW-0597">Phosphoprotein</keyword>
<dbReference type="PROSITE" id="PS51450">
    <property type="entry name" value="LRR"/>
    <property type="match status" value="3"/>
</dbReference>
<evidence type="ECO:0000256" key="11">
    <source>
        <dbReference type="ARBA" id="ARBA00022692"/>
    </source>
</evidence>
<name>V4T8J7_CITCL</name>
<keyword evidence="15" id="KW-0418">Kinase</keyword>
<dbReference type="InterPro" id="IPR011009">
    <property type="entry name" value="Kinase-like_dom_sf"/>
</dbReference>
<evidence type="ECO:0000256" key="18">
    <source>
        <dbReference type="ARBA" id="ARBA00023136"/>
    </source>
</evidence>
<evidence type="ECO:0000256" key="17">
    <source>
        <dbReference type="ARBA" id="ARBA00022989"/>
    </source>
</evidence>
<comment type="catalytic activity">
    <reaction evidence="22">
        <text>L-seryl-[protein] + ATP = O-phospho-L-seryl-[protein] + ADP + H(+)</text>
        <dbReference type="Rhea" id="RHEA:17989"/>
        <dbReference type="Rhea" id="RHEA-COMP:9863"/>
        <dbReference type="Rhea" id="RHEA-COMP:11604"/>
        <dbReference type="ChEBI" id="CHEBI:15378"/>
        <dbReference type="ChEBI" id="CHEBI:29999"/>
        <dbReference type="ChEBI" id="CHEBI:30616"/>
        <dbReference type="ChEBI" id="CHEBI:83421"/>
        <dbReference type="ChEBI" id="CHEBI:456216"/>
        <dbReference type="EC" id="2.7.11.1"/>
    </reaction>
</comment>
<evidence type="ECO:0000256" key="7">
    <source>
        <dbReference type="ARBA" id="ARBA00022527"/>
    </source>
</evidence>
<dbReference type="Gene3D" id="3.30.200.20">
    <property type="entry name" value="Phosphorylase Kinase, domain 1"/>
    <property type="match status" value="1"/>
</dbReference>
<dbReference type="Pfam" id="PF07714">
    <property type="entry name" value="PK_Tyr_Ser-Thr"/>
    <property type="match status" value="1"/>
</dbReference>
<dbReference type="SUPFAM" id="SSF52058">
    <property type="entry name" value="L domain-like"/>
    <property type="match status" value="2"/>
</dbReference>
<evidence type="ECO:0000256" key="8">
    <source>
        <dbReference type="ARBA" id="ARBA00022553"/>
    </source>
</evidence>
<dbReference type="SMART" id="SM00369">
    <property type="entry name" value="LRR_TYP"/>
    <property type="match status" value="14"/>
</dbReference>
<dbReference type="InterPro" id="IPR001611">
    <property type="entry name" value="Leu-rich_rpt"/>
</dbReference>
<evidence type="ECO:0000256" key="22">
    <source>
        <dbReference type="ARBA" id="ARBA00048679"/>
    </source>
</evidence>
<keyword evidence="19" id="KW-0675">Receptor</keyword>
<dbReference type="PRINTS" id="PR00019">
    <property type="entry name" value="LEURICHRPT"/>
</dbReference>
<dbReference type="InParanoid" id="V4T8J7"/>
<dbReference type="InterPro" id="IPR032675">
    <property type="entry name" value="LRR_dom_sf"/>
</dbReference>
<dbReference type="InterPro" id="IPR000719">
    <property type="entry name" value="Prot_kinase_dom"/>
</dbReference>
<keyword evidence="16" id="KW-0067">ATP-binding</keyword>
<evidence type="ECO:0000256" key="20">
    <source>
        <dbReference type="ARBA" id="ARBA00023180"/>
    </source>
</evidence>
<dbReference type="InterPro" id="IPR008271">
    <property type="entry name" value="Ser/Thr_kinase_AS"/>
</dbReference>
<accession>V4T8J7</accession>
<dbReference type="Gene3D" id="3.80.10.10">
    <property type="entry name" value="Ribonuclease Inhibitor"/>
    <property type="match status" value="5"/>
</dbReference>
<dbReference type="Pfam" id="PF23598">
    <property type="entry name" value="LRR_14"/>
    <property type="match status" value="1"/>
</dbReference>
<keyword evidence="26" id="KW-1185">Reference proteome</keyword>
<dbReference type="Gramene" id="ESR49567">
    <property type="protein sequence ID" value="ESR49567"/>
    <property type="gene ID" value="CICLE_v10030536mg"/>
</dbReference>
<dbReference type="GO" id="GO:0005524">
    <property type="term" value="F:ATP binding"/>
    <property type="evidence" value="ECO:0007669"/>
    <property type="project" value="UniProtKB-KW"/>
</dbReference>
<evidence type="ECO:0000313" key="25">
    <source>
        <dbReference type="EMBL" id="ESR49567.1"/>
    </source>
</evidence>
<organism evidence="25 26">
    <name type="scientific">Citrus clementina</name>
    <name type="common">Clementine</name>
    <name type="synonym">Citrus deliciosa x Citrus sinensis</name>
    <dbReference type="NCBI Taxonomy" id="85681"/>
    <lineage>
        <taxon>Eukaryota</taxon>
        <taxon>Viridiplantae</taxon>
        <taxon>Streptophyta</taxon>
        <taxon>Embryophyta</taxon>
        <taxon>Tracheophyta</taxon>
        <taxon>Spermatophyta</taxon>
        <taxon>Magnoliopsida</taxon>
        <taxon>eudicotyledons</taxon>
        <taxon>Gunneridae</taxon>
        <taxon>Pentapetalae</taxon>
        <taxon>rosids</taxon>
        <taxon>malvids</taxon>
        <taxon>Sapindales</taxon>
        <taxon>Rutaceae</taxon>
        <taxon>Aurantioideae</taxon>
        <taxon>Citrus</taxon>
    </lineage>
</organism>
<dbReference type="GO" id="GO:0005886">
    <property type="term" value="C:plasma membrane"/>
    <property type="evidence" value="ECO:0007669"/>
    <property type="project" value="UniProtKB-SubCell"/>
</dbReference>
<keyword evidence="13" id="KW-0677">Repeat</keyword>
<evidence type="ECO:0000256" key="5">
    <source>
        <dbReference type="ARBA" id="ARBA00012513"/>
    </source>
</evidence>
<dbReference type="InterPro" id="IPR013210">
    <property type="entry name" value="LRR_N_plant-typ"/>
</dbReference>
<dbReference type="eggNOG" id="ENOG502QPYS">
    <property type="taxonomic scope" value="Eukaryota"/>
</dbReference>
<evidence type="ECO:0000256" key="3">
    <source>
        <dbReference type="ARBA" id="ARBA00008684"/>
    </source>
</evidence>
<evidence type="ECO:0000256" key="16">
    <source>
        <dbReference type="ARBA" id="ARBA00022840"/>
    </source>
</evidence>
<evidence type="ECO:0000256" key="13">
    <source>
        <dbReference type="ARBA" id="ARBA00022737"/>
    </source>
</evidence>
<evidence type="ECO:0000259" key="24">
    <source>
        <dbReference type="PROSITE" id="PS50011"/>
    </source>
</evidence>
<evidence type="ECO:0000256" key="19">
    <source>
        <dbReference type="ARBA" id="ARBA00023170"/>
    </source>
</evidence>
<comment type="subcellular location">
    <subcellularLocation>
        <location evidence="1">Cell membrane</location>
        <topology evidence="1">Single-pass membrane protein</topology>
    </subcellularLocation>
    <subcellularLocation>
        <location evidence="2">Membrane</location>
        <topology evidence="2">Single-pass type I membrane protein</topology>
    </subcellularLocation>
</comment>
<dbReference type="SUPFAM" id="SSF52047">
    <property type="entry name" value="RNI-like"/>
    <property type="match status" value="1"/>
</dbReference>
<dbReference type="FunFam" id="3.80.10.10:FF:000275">
    <property type="entry name" value="Leucine-rich repeat receptor-like protein kinase"/>
    <property type="match status" value="1"/>
</dbReference>
<evidence type="ECO:0000256" key="12">
    <source>
        <dbReference type="ARBA" id="ARBA00022729"/>
    </source>
</evidence>
<dbReference type="Pfam" id="PF13855">
    <property type="entry name" value="LRR_8"/>
    <property type="match status" value="2"/>
</dbReference>
<dbReference type="InterPro" id="IPR055414">
    <property type="entry name" value="LRR_R13L4/SHOC2-like"/>
</dbReference>
<dbReference type="SUPFAM" id="SSF56112">
    <property type="entry name" value="Protein kinase-like (PK-like)"/>
    <property type="match status" value="1"/>
</dbReference>
<keyword evidence="7" id="KW-0723">Serine/threonine-protein kinase</keyword>
<dbReference type="FunFam" id="1.10.510.10:FF:000358">
    <property type="entry name" value="Putative leucine-rich repeat receptor-like serine/threonine-protein kinase"/>
    <property type="match status" value="1"/>
</dbReference>
<comment type="similarity">
    <text evidence="3">Belongs to the protein kinase superfamily. Ser/Thr protein kinase family.</text>
</comment>
<dbReference type="GO" id="GO:0004674">
    <property type="term" value="F:protein serine/threonine kinase activity"/>
    <property type="evidence" value="ECO:0007669"/>
    <property type="project" value="UniProtKB-KW"/>
</dbReference>
<keyword evidence="12" id="KW-0732">Signal</keyword>
<dbReference type="Pfam" id="PF08263">
    <property type="entry name" value="LRRNT_2"/>
    <property type="match status" value="1"/>
</dbReference>
<dbReference type="InterPro" id="IPR051420">
    <property type="entry name" value="Ser_Thr_Kinases_DiverseReg"/>
</dbReference>
<evidence type="ECO:0000256" key="10">
    <source>
        <dbReference type="ARBA" id="ARBA00022679"/>
    </source>
</evidence>
<dbReference type="PROSITE" id="PS50011">
    <property type="entry name" value="PROTEIN_KINASE_DOM"/>
    <property type="match status" value="1"/>
</dbReference>
<dbReference type="SMART" id="SM00220">
    <property type="entry name" value="S_TKc"/>
    <property type="match status" value="1"/>
</dbReference>
<evidence type="ECO:0000256" key="15">
    <source>
        <dbReference type="ARBA" id="ARBA00022777"/>
    </source>
</evidence>
<dbReference type="FunFam" id="3.80.10.10:FF:000095">
    <property type="entry name" value="LRR receptor-like serine/threonine-protein kinase GSO1"/>
    <property type="match status" value="2"/>
</dbReference>
<evidence type="ECO:0000256" key="21">
    <source>
        <dbReference type="ARBA" id="ARBA00047899"/>
    </source>
</evidence>
<dbReference type="EC" id="2.7.11.1" evidence="5"/>
<gene>
    <name evidence="25" type="ORF">CICLE_v10030536mg</name>
</gene>
<keyword evidence="14" id="KW-0547">Nucleotide-binding</keyword>
<keyword evidence="6" id="KW-1003">Cell membrane</keyword>
<dbReference type="PANTHER" id="PTHR48005">
    <property type="entry name" value="LEUCINE RICH REPEAT KINASE 2"/>
    <property type="match status" value="1"/>
</dbReference>
<keyword evidence="10" id="KW-0808">Transferase</keyword>
<dbReference type="KEGG" id="cic:CICLE_v10030536mg"/>
<dbReference type="InterPro" id="IPR001245">
    <property type="entry name" value="Ser-Thr/Tyr_kinase_cat_dom"/>
</dbReference>
<keyword evidence="9" id="KW-0433">Leucine-rich repeat</keyword>
<feature type="domain" description="Protein kinase" evidence="24">
    <location>
        <begin position="876"/>
        <end position="1157"/>
    </location>
</feature>
<dbReference type="EMBL" id="KI536726">
    <property type="protein sequence ID" value="ESR49567.1"/>
    <property type="molecule type" value="Genomic_DNA"/>
</dbReference>
<dbReference type="InterPro" id="IPR003591">
    <property type="entry name" value="Leu-rich_rpt_typical-subtyp"/>
</dbReference>
<feature type="transmembrane region" description="Helical" evidence="23">
    <location>
        <begin position="819"/>
        <end position="840"/>
    </location>
</feature>
<evidence type="ECO:0000256" key="1">
    <source>
        <dbReference type="ARBA" id="ARBA00004162"/>
    </source>
</evidence>
<dbReference type="FunFam" id="3.80.10.10:FF:000041">
    <property type="entry name" value="LRR receptor-like serine/threonine-protein kinase ERECTA"/>
    <property type="match status" value="1"/>
</dbReference>
<dbReference type="FunFam" id="3.30.200.20:FF:000661">
    <property type="entry name" value="Serine-threonine protein kinase plant-type"/>
    <property type="match status" value="1"/>
</dbReference>
<reference evidence="25 26" key="1">
    <citation type="submission" date="2013-10" db="EMBL/GenBank/DDBJ databases">
        <authorList>
            <consortium name="International Citrus Genome Consortium"/>
            <person name="Jenkins J."/>
            <person name="Schmutz J."/>
            <person name="Prochnik S."/>
            <person name="Rokhsar D."/>
            <person name="Gmitter F."/>
            <person name="Ollitrault P."/>
            <person name="Machado M."/>
            <person name="Talon M."/>
            <person name="Wincker P."/>
            <person name="Jaillon O."/>
            <person name="Morgante M."/>
        </authorList>
    </citation>
    <scope>NUCLEOTIDE SEQUENCE</scope>
    <source>
        <strain evidence="26">cv. Clemenules</strain>
    </source>
</reference>
<dbReference type="Pfam" id="PF00560">
    <property type="entry name" value="LRR_1"/>
    <property type="match status" value="9"/>
</dbReference>
<keyword evidence="20" id="KW-0325">Glycoprotein</keyword>
<keyword evidence="17 23" id="KW-1133">Transmembrane helix</keyword>
<dbReference type="STRING" id="85681.V4T8J7"/>
<evidence type="ECO:0000313" key="26">
    <source>
        <dbReference type="Proteomes" id="UP000030687"/>
    </source>
</evidence>
<evidence type="ECO:0000256" key="9">
    <source>
        <dbReference type="ARBA" id="ARBA00022614"/>
    </source>
</evidence>
<keyword evidence="11 23" id="KW-0812">Transmembrane</keyword>
<dbReference type="PROSITE" id="PS00108">
    <property type="entry name" value="PROTEIN_KINASE_ST"/>
    <property type="match status" value="1"/>
</dbReference>
<sequence>MTSSLTREELYYPSQYLDESDTTANTTSITTDQQALLSLKGHVTDDPANFLARNWNTSSSVCNWTGVTCDVCTHRVTALNISRLNLTGTIPSELGNLSSLQTLDLSFNWFSGSIPASIFNMSSLLSIRFTNNTLFGELPPNFCNHLSNLESLFLKSNMFHGKIPSTLSNCKRLRNISLSLNDFSGTIPKEIGNVTKLIGLYLQGNQLQGEIPEELGNLAELEELRLQNNFLTGTIPSSIFNLSSLSKLDLSYNNLTGIIPSQLGNPSSLQKLDLSYNQLSDENNFDGKISSTLLRCKHLQTLSLSINDFSGDIPKEIGNLIKLKYLYLDQNRLQGEIPEELGNLGELVHLWLDNNFLTGTIPSSIFNLSSLSILDLSHNGLTGEIPHEIGNLHNLEWMAFSFNKLVGVVPTTIFNVSTLNSLYLQSNSLSGRLPSSADVRLPNLEELLLWGNNFSGTIPSFIFNASKLSRLELEMNSFYGFIPNTFGNLRNLKRLSLNYNYLTSSTPKLNFLSSLSNCKYLKYLSFSNNSLDGILPRAIGNLSQSMEVFFMFNCNISGSIPEEISNLTNLTTIYLGGNKLNGSIPIALDKLQKLQLLSLEDNQLEGSIPDDLCRLAALFLLDLGGNKLSGFVPACFGNLTSLRNLYLGSNQLTSIPSTLWNLKYILYLNLSSNSFTGPLPLEIGNLRVLVQIDLSMNNFSGFIPTTIGDLKDLQYLFLEYNRLQGSIPDSIGGLIDLKSLDLSNNNISGAIPISLEKLLDLKYINVSFNKLEGEIPREGPFRNFSAESFKGNELLCGTPNLQVPPCRTRIHHTSRKNDLLLGIVLPLSTIFMMAVILLILRYRKRGKSQLADANMPLVANLRRFTHLELFQATNGFSENNLIGRGGVASVYKARIQDGIEVAVKVFDLQYEGAFKSFDIECDMMKRIRHRNLIKIISSCSNDDFKALVLEYMPHGSLEKCLYSSNYILDIFQRLNIMIDVASALEYLHFGYSVPIIHCDLKPNNVLLDDNMVAHLSDFGMAKPLLKEDQSLTQTQTLATIGYMAPEYGREGRVSTNGDVYSFGIMLIETFTWKKPTDEIFSGEMTLKCWVDNLLPISVIEVVDANLLSQDDKHFVTKEQCLSFVFNLAMKCTVESPEQRINAKEIVTRLLKIRDSLLKNVKGVIWYNQVSLPWLCPRIFAMNALNNSAPATRLQIAAVELIFCLVRIAESLPSLPLSWFGRRPCARIESKN</sequence>
<evidence type="ECO:0000256" key="14">
    <source>
        <dbReference type="ARBA" id="ARBA00022741"/>
    </source>
</evidence>